<gene>
    <name evidence="8" type="ORF">KV396_07010</name>
</gene>
<evidence type="ECO:0000313" key="8">
    <source>
        <dbReference type="EMBL" id="UPL14237.1"/>
    </source>
</evidence>
<dbReference type="PANTHER" id="PTHR10030">
    <property type="entry name" value="ALPHA-L-FUCOSIDASE"/>
    <property type="match status" value="1"/>
</dbReference>
<sequence length="449" mass="50105">MTPADFRRPTTRIPGGEWFSGAGFGIFVHWDQASQQGIEISWPLVGRSIIPGVDAVDDAVTVAEYQATAPTFDPQNWDAADLARRAKAAGATYVVFTARHHAGYNMFFTEQSDFGVEHGPFGRDITREFVDAVRAEGLKVGIYYSLPDWNHPDYPAFRDEDLPYKLEHWPAAGMPEFADTPDATDRHRRSSPEEWSRYLEYVRAQLTELLTNYGTIDLLWFDGDWERSAAEWTAPGLRRLIKELQPDVVINDRLPGQGDYRTPEQGFPLTVPTGPWELCLTIGDHWAWRTHPDNEKSARSLLVTLIDVVERGGNLLLNVGPGPDGTLPEVENERLQEFADWMHAHAESVIGVEPTQGIDFHGPTTAREGRLYLHLTAIPVDEIIVRGLPVRRITRVHRLADGLELQHDASFEVHEASTAGDDSGELRIVAPASPSGALIDVIAIDFSTE</sequence>
<evidence type="ECO:0000256" key="1">
    <source>
        <dbReference type="ARBA" id="ARBA00004071"/>
    </source>
</evidence>
<dbReference type="Proteomes" id="UP000831963">
    <property type="component" value="Chromosome"/>
</dbReference>
<dbReference type="Pfam" id="PF01120">
    <property type="entry name" value="Alpha_L_fucos"/>
    <property type="match status" value="1"/>
</dbReference>
<evidence type="ECO:0000256" key="6">
    <source>
        <dbReference type="ARBA" id="ARBA00023295"/>
    </source>
</evidence>
<evidence type="ECO:0000256" key="2">
    <source>
        <dbReference type="ARBA" id="ARBA00007951"/>
    </source>
</evidence>
<protein>
    <recommendedName>
        <fullName evidence="3">alpha-L-fucosidase</fullName>
        <ecNumber evidence="3">3.2.1.51</ecNumber>
    </recommendedName>
</protein>
<proteinExistence type="inferred from homology"/>
<dbReference type="InterPro" id="IPR016286">
    <property type="entry name" value="FUC_metazoa-typ"/>
</dbReference>
<dbReference type="InterPro" id="IPR017853">
    <property type="entry name" value="GH"/>
</dbReference>
<dbReference type="InterPro" id="IPR057739">
    <property type="entry name" value="Glyco_hydro_29_N"/>
</dbReference>
<evidence type="ECO:0000313" key="9">
    <source>
        <dbReference type="Proteomes" id="UP000831963"/>
    </source>
</evidence>
<dbReference type="EMBL" id="CP078077">
    <property type="protein sequence ID" value="UPL14237.1"/>
    <property type="molecule type" value="Genomic_DNA"/>
</dbReference>
<evidence type="ECO:0000256" key="4">
    <source>
        <dbReference type="ARBA" id="ARBA00022729"/>
    </source>
</evidence>
<comment type="similarity">
    <text evidence="2">Belongs to the glycosyl hydrolase 29 family.</text>
</comment>
<dbReference type="EC" id="3.2.1.51" evidence="3"/>
<dbReference type="PANTHER" id="PTHR10030:SF37">
    <property type="entry name" value="ALPHA-L-FUCOSIDASE-RELATED"/>
    <property type="match status" value="1"/>
</dbReference>
<evidence type="ECO:0000256" key="5">
    <source>
        <dbReference type="ARBA" id="ARBA00022801"/>
    </source>
</evidence>
<keyword evidence="5" id="KW-0378">Hydrolase</keyword>
<keyword evidence="9" id="KW-1185">Reference proteome</keyword>
<accession>A0ABY4IN90</accession>
<dbReference type="SUPFAM" id="SSF51445">
    <property type="entry name" value="(Trans)glycosidases"/>
    <property type="match status" value="1"/>
</dbReference>
<evidence type="ECO:0000259" key="7">
    <source>
        <dbReference type="Pfam" id="PF01120"/>
    </source>
</evidence>
<name>A0ABY4IN90_9MICO</name>
<evidence type="ECO:0000256" key="3">
    <source>
        <dbReference type="ARBA" id="ARBA00012662"/>
    </source>
</evidence>
<organism evidence="8 9">
    <name type="scientific">Microbacterium galbinum</name>
    <dbReference type="NCBI Taxonomy" id="2851646"/>
    <lineage>
        <taxon>Bacteria</taxon>
        <taxon>Bacillati</taxon>
        <taxon>Actinomycetota</taxon>
        <taxon>Actinomycetes</taxon>
        <taxon>Micrococcales</taxon>
        <taxon>Microbacteriaceae</taxon>
        <taxon>Microbacterium</taxon>
    </lineage>
</organism>
<dbReference type="InterPro" id="IPR000933">
    <property type="entry name" value="Glyco_hydro_29"/>
</dbReference>
<keyword evidence="6" id="KW-0326">Glycosidase</keyword>
<dbReference type="SMART" id="SM00812">
    <property type="entry name" value="Alpha_L_fucos"/>
    <property type="match status" value="1"/>
</dbReference>
<feature type="domain" description="Glycoside hydrolase family 29 N-terminal" evidence="7">
    <location>
        <begin position="16"/>
        <end position="347"/>
    </location>
</feature>
<comment type="function">
    <text evidence="1">Alpha-L-fucosidase is responsible for hydrolyzing the alpha-1,6-linked fucose joined to the reducing-end N-acetylglucosamine of the carbohydrate moieties of glycoproteins.</text>
</comment>
<dbReference type="PIRSF" id="PIRSF001092">
    <property type="entry name" value="Alpha-L-fucosidase"/>
    <property type="match status" value="1"/>
</dbReference>
<reference evidence="8 9" key="1">
    <citation type="submission" date="2021-06" db="EMBL/GenBank/DDBJ databases">
        <title>Genome-based taxonomic framework of Microbacterium strains isolated from marine environment, the description of four new species and reclassification of four preexisting species.</title>
        <authorList>
            <person name="Lee S.D."/>
            <person name="Kim S.-M."/>
            <person name="Byeon Y.-S."/>
            <person name="Yang H.L."/>
            <person name="Kim I.S."/>
        </authorList>
    </citation>
    <scope>NUCLEOTIDE SEQUENCE [LARGE SCALE GENOMIC DNA]</scope>
    <source>
        <strain evidence="8 9">SSW1-36</strain>
    </source>
</reference>
<keyword evidence="4" id="KW-0732">Signal</keyword>
<dbReference type="Gene3D" id="3.20.20.80">
    <property type="entry name" value="Glycosidases"/>
    <property type="match status" value="1"/>
</dbReference>
<dbReference type="PRINTS" id="PR00741">
    <property type="entry name" value="GLHYDRLASE29"/>
</dbReference>
<dbReference type="RefSeq" id="WP_247957327.1">
    <property type="nucleotide sequence ID" value="NZ_CP078077.1"/>
</dbReference>